<organism evidence="2 3">
    <name type="scientific">Aegilops tauschii subsp. strangulata</name>
    <name type="common">Goatgrass</name>
    <dbReference type="NCBI Taxonomy" id="200361"/>
    <lineage>
        <taxon>Eukaryota</taxon>
        <taxon>Viridiplantae</taxon>
        <taxon>Streptophyta</taxon>
        <taxon>Embryophyta</taxon>
        <taxon>Tracheophyta</taxon>
        <taxon>Spermatophyta</taxon>
        <taxon>Magnoliopsida</taxon>
        <taxon>Liliopsida</taxon>
        <taxon>Poales</taxon>
        <taxon>Poaceae</taxon>
        <taxon>BOP clade</taxon>
        <taxon>Pooideae</taxon>
        <taxon>Triticodae</taxon>
        <taxon>Triticeae</taxon>
        <taxon>Triticinae</taxon>
        <taxon>Aegilops</taxon>
    </lineage>
</organism>
<feature type="compositionally biased region" description="Low complexity" evidence="1">
    <location>
        <begin position="22"/>
        <end position="34"/>
    </location>
</feature>
<feature type="region of interest" description="Disordered" evidence="1">
    <location>
        <begin position="1"/>
        <end position="56"/>
    </location>
</feature>
<feature type="compositionally biased region" description="Pro residues" evidence="1">
    <location>
        <begin position="1"/>
        <end position="11"/>
    </location>
</feature>
<evidence type="ECO:0000313" key="2">
    <source>
        <dbReference type="EnsemblPlants" id="AET3Gv20772200.1"/>
    </source>
</evidence>
<evidence type="ECO:0000313" key="3">
    <source>
        <dbReference type="Proteomes" id="UP000015105"/>
    </source>
</evidence>
<name>A0A453FTB7_AEGTS</name>
<reference evidence="2" key="4">
    <citation type="submission" date="2019-03" db="UniProtKB">
        <authorList>
            <consortium name="EnsemblPlants"/>
        </authorList>
    </citation>
    <scope>IDENTIFICATION</scope>
</reference>
<evidence type="ECO:0000256" key="1">
    <source>
        <dbReference type="SAM" id="MobiDB-lite"/>
    </source>
</evidence>
<reference evidence="3" key="1">
    <citation type="journal article" date="2014" name="Science">
        <title>Ancient hybridizations among the ancestral genomes of bread wheat.</title>
        <authorList>
            <consortium name="International Wheat Genome Sequencing Consortium,"/>
            <person name="Marcussen T."/>
            <person name="Sandve S.R."/>
            <person name="Heier L."/>
            <person name="Spannagl M."/>
            <person name="Pfeifer M."/>
            <person name="Jakobsen K.S."/>
            <person name="Wulff B.B."/>
            <person name="Steuernagel B."/>
            <person name="Mayer K.F."/>
            <person name="Olsen O.A."/>
        </authorList>
    </citation>
    <scope>NUCLEOTIDE SEQUENCE [LARGE SCALE GENOMIC DNA]</scope>
    <source>
        <strain evidence="3">cv. AL8/78</strain>
    </source>
</reference>
<accession>A0A453FTB7</accession>
<dbReference type="Gramene" id="AET3Gv20772200.1">
    <property type="protein sequence ID" value="AET3Gv20772200.1"/>
    <property type="gene ID" value="AET3Gv20772200"/>
</dbReference>
<sequence length="169" mass="17918">MSTSPRSPPPVDAGDGHEPTADELAAAAAATATAEHPRAALTTDTSQSSNLPLTTSPPNLTFQVPLSVPNAPVPSSGLPSSITGLVGFKLALDGTNFTRWRNYLNLLFARYHAESHVRPGAAVRLSDPAWKDDDNTILLWLFSTITGDLLDIVAPPGSTALTIWTRLHE</sequence>
<dbReference type="EnsemblPlants" id="AET3Gv20772200.1">
    <property type="protein sequence ID" value="AET3Gv20772200.1"/>
    <property type="gene ID" value="AET3Gv20772200"/>
</dbReference>
<feature type="compositionally biased region" description="Polar residues" evidence="1">
    <location>
        <begin position="42"/>
        <end position="56"/>
    </location>
</feature>
<keyword evidence="3" id="KW-1185">Reference proteome</keyword>
<reference evidence="2" key="5">
    <citation type="journal article" date="2021" name="G3 (Bethesda)">
        <title>Aegilops tauschii genome assembly Aet v5.0 features greater sequence contiguity and improved annotation.</title>
        <authorList>
            <person name="Wang L."/>
            <person name="Zhu T."/>
            <person name="Rodriguez J.C."/>
            <person name="Deal K.R."/>
            <person name="Dubcovsky J."/>
            <person name="McGuire P.E."/>
            <person name="Lux T."/>
            <person name="Spannagl M."/>
            <person name="Mayer K.F.X."/>
            <person name="Baldrich P."/>
            <person name="Meyers B.C."/>
            <person name="Huo N."/>
            <person name="Gu Y.Q."/>
            <person name="Zhou H."/>
            <person name="Devos K.M."/>
            <person name="Bennetzen J.L."/>
            <person name="Unver T."/>
            <person name="Budak H."/>
            <person name="Gulick P.J."/>
            <person name="Galiba G."/>
            <person name="Kalapos B."/>
            <person name="Nelson D.R."/>
            <person name="Li P."/>
            <person name="You F.M."/>
            <person name="Luo M.C."/>
            <person name="Dvorak J."/>
        </authorList>
    </citation>
    <scope>NUCLEOTIDE SEQUENCE [LARGE SCALE GENOMIC DNA]</scope>
    <source>
        <strain evidence="2">cv. AL8/78</strain>
    </source>
</reference>
<reference evidence="3" key="2">
    <citation type="journal article" date="2017" name="Nat. Plants">
        <title>The Aegilops tauschii genome reveals multiple impacts of transposons.</title>
        <authorList>
            <person name="Zhao G."/>
            <person name="Zou C."/>
            <person name="Li K."/>
            <person name="Wang K."/>
            <person name="Li T."/>
            <person name="Gao L."/>
            <person name="Zhang X."/>
            <person name="Wang H."/>
            <person name="Yang Z."/>
            <person name="Liu X."/>
            <person name="Jiang W."/>
            <person name="Mao L."/>
            <person name="Kong X."/>
            <person name="Jiao Y."/>
            <person name="Jia J."/>
        </authorList>
    </citation>
    <scope>NUCLEOTIDE SEQUENCE [LARGE SCALE GENOMIC DNA]</scope>
    <source>
        <strain evidence="3">cv. AL8/78</strain>
    </source>
</reference>
<proteinExistence type="predicted"/>
<dbReference type="AlphaFoldDB" id="A0A453FTB7"/>
<protein>
    <submittedName>
        <fullName evidence="2">Uncharacterized protein</fullName>
    </submittedName>
</protein>
<dbReference type="Proteomes" id="UP000015105">
    <property type="component" value="Chromosome 3D"/>
</dbReference>
<reference evidence="2" key="3">
    <citation type="journal article" date="2017" name="Nature">
        <title>Genome sequence of the progenitor of the wheat D genome Aegilops tauschii.</title>
        <authorList>
            <person name="Luo M.C."/>
            <person name="Gu Y.Q."/>
            <person name="Puiu D."/>
            <person name="Wang H."/>
            <person name="Twardziok S.O."/>
            <person name="Deal K.R."/>
            <person name="Huo N."/>
            <person name="Zhu T."/>
            <person name="Wang L."/>
            <person name="Wang Y."/>
            <person name="McGuire P.E."/>
            <person name="Liu S."/>
            <person name="Long H."/>
            <person name="Ramasamy R.K."/>
            <person name="Rodriguez J.C."/>
            <person name="Van S.L."/>
            <person name="Yuan L."/>
            <person name="Wang Z."/>
            <person name="Xia Z."/>
            <person name="Xiao L."/>
            <person name="Anderson O.D."/>
            <person name="Ouyang S."/>
            <person name="Liang Y."/>
            <person name="Zimin A.V."/>
            <person name="Pertea G."/>
            <person name="Qi P."/>
            <person name="Bennetzen J.L."/>
            <person name="Dai X."/>
            <person name="Dawson M.W."/>
            <person name="Muller H.G."/>
            <person name="Kugler K."/>
            <person name="Rivarola-Duarte L."/>
            <person name="Spannagl M."/>
            <person name="Mayer K.F.X."/>
            <person name="Lu F.H."/>
            <person name="Bevan M.W."/>
            <person name="Leroy P."/>
            <person name="Li P."/>
            <person name="You F.M."/>
            <person name="Sun Q."/>
            <person name="Liu Z."/>
            <person name="Lyons E."/>
            <person name="Wicker T."/>
            <person name="Salzberg S.L."/>
            <person name="Devos K.M."/>
            <person name="Dvorak J."/>
        </authorList>
    </citation>
    <scope>NUCLEOTIDE SEQUENCE [LARGE SCALE GENOMIC DNA]</scope>
    <source>
        <strain evidence="2">cv. AL8/78</strain>
    </source>
</reference>